<evidence type="ECO:0000259" key="2">
    <source>
        <dbReference type="Pfam" id="PF03934"/>
    </source>
</evidence>
<dbReference type="InterPro" id="IPR005628">
    <property type="entry name" value="GspK"/>
</dbReference>
<evidence type="ECO:0000313" key="3">
    <source>
        <dbReference type="EMBL" id="NJP00646.1"/>
    </source>
</evidence>
<keyword evidence="4" id="KW-1185">Reference proteome</keyword>
<dbReference type="PANTHER" id="PTHR38831">
    <property type="entry name" value="TYPE II SECRETION SYSTEM PROTEIN K"/>
    <property type="match status" value="1"/>
</dbReference>
<dbReference type="Pfam" id="PF03934">
    <property type="entry name" value="T2SSK"/>
    <property type="match status" value="1"/>
</dbReference>
<name>A0ABX0YBB6_9PSED</name>
<dbReference type="RefSeq" id="WP_168082969.1">
    <property type="nucleotide sequence ID" value="NZ_JAAVJI010000003.1"/>
</dbReference>
<organism evidence="3 4">
    <name type="scientific">Pseudomonas quercus</name>
    <dbReference type="NCBI Taxonomy" id="2722792"/>
    <lineage>
        <taxon>Bacteria</taxon>
        <taxon>Pseudomonadati</taxon>
        <taxon>Pseudomonadota</taxon>
        <taxon>Gammaproteobacteria</taxon>
        <taxon>Pseudomonadales</taxon>
        <taxon>Pseudomonadaceae</taxon>
        <taxon>Pseudomonas</taxon>
    </lineage>
</organism>
<comment type="subcellular location">
    <subcellularLocation>
        <location evidence="1">Cell inner membrane</location>
    </subcellularLocation>
</comment>
<protein>
    <recommendedName>
        <fullName evidence="1">Type II secretion system protein K</fullName>
    </recommendedName>
</protein>
<keyword evidence="1" id="KW-0813">Transport</keyword>
<dbReference type="EMBL" id="JAAVJI010000003">
    <property type="protein sequence ID" value="NJP00646.1"/>
    <property type="molecule type" value="Genomic_DNA"/>
</dbReference>
<gene>
    <name evidence="3" type="ORF">HBH25_07205</name>
</gene>
<proteinExistence type="inferred from homology"/>
<dbReference type="InterPro" id="IPR045584">
    <property type="entry name" value="Pilin-like"/>
</dbReference>
<dbReference type="PANTHER" id="PTHR38831:SF1">
    <property type="entry name" value="TYPE II SECRETION SYSTEM PROTEIN K-RELATED"/>
    <property type="match status" value="1"/>
</dbReference>
<dbReference type="Gene3D" id="3.30.1300.30">
    <property type="entry name" value="GSPII I/J protein-like"/>
    <property type="match status" value="1"/>
</dbReference>
<comment type="similarity">
    <text evidence="1">Belongs to the GSP K family.</text>
</comment>
<dbReference type="InterPro" id="IPR049179">
    <property type="entry name" value="T2SSK_SAM-like_2nd"/>
</dbReference>
<feature type="domain" description="T2SS protein K second SAM-like" evidence="2">
    <location>
        <begin position="170"/>
        <end position="222"/>
    </location>
</feature>
<keyword evidence="1" id="KW-1003">Cell membrane</keyword>
<reference evidence="3 4" key="1">
    <citation type="submission" date="2020-03" db="EMBL/GenBank/DDBJ databases">
        <authorList>
            <person name="Wang L."/>
            <person name="He N."/>
            <person name="Li Y."/>
            <person name="Fang Y."/>
            <person name="Zhang F."/>
        </authorList>
    </citation>
    <scope>NUCLEOTIDE SEQUENCE [LARGE SCALE GENOMIC DNA]</scope>
    <source>
        <strain evidence="4">hsmgli-8</strain>
    </source>
</reference>
<dbReference type="SUPFAM" id="SSF54523">
    <property type="entry name" value="Pili subunits"/>
    <property type="match status" value="1"/>
</dbReference>
<keyword evidence="1" id="KW-0472">Membrane</keyword>
<accession>A0ABX0YBB6</accession>
<keyword evidence="1" id="KW-0997">Cell inner membrane</keyword>
<evidence type="ECO:0000313" key="4">
    <source>
        <dbReference type="Proteomes" id="UP000746535"/>
    </source>
</evidence>
<sequence length="276" mass="30707">MALLSVLLVMTLALLLIETLIRQQRITLAATSTQLDVSQLRRALMAGEAMAIRRLPRWEKGKPPMVHLGQPWAEPYTWVLEDGTRVHLTTKDLAGRFNLGVLTGNRPRRGAVSQFEQLLAALDLPAVPLSAVQVSGWRDLSQWRLVPGVTRPWLERLSPAVAWLPEAARLNVNTAAAPVLASLGIPLSVAQRLVRDRPRQGFSTLQAWRLQPGLENIPLAANDLGLTSRWFRLELLAEKHQRRLRLLTDIELAPADGHPRILRRGLRAPDENGPAS</sequence>
<dbReference type="PIRSF" id="PIRSF002786">
    <property type="entry name" value="XcpX"/>
    <property type="match status" value="1"/>
</dbReference>
<dbReference type="Proteomes" id="UP000746535">
    <property type="component" value="Unassembled WGS sequence"/>
</dbReference>
<evidence type="ECO:0000256" key="1">
    <source>
        <dbReference type="PIRNR" id="PIRNR002786"/>
    </source>
</evidence>
<comment type="caution">
    <text evidence="3">The sequence shown here is derived from an EMBL/GenBank/DDBJ whole genome shotgun (WGS) entry which is preliminary data.</text>
</comment>